<dbReference type="OrthoDB" id="9804920at2"/>
<dbReference type="EMBL" id="CYSD01000012">
    <property type="protein sequence ID" value="CUH75170.1"/>
    <property type="molecule type" value="Genomic_DNA"/>
</dbReference>
<dbReference type="PANTHER" id="PTHR10443">
    <property type="entry name" value="MICROSOMAL DIPEPTIDASE"/>
    <property type="match status" value="1"/>
</dbReference>
<evidence type="ECO:0000313" key="1">
    <source>
        <dbReference type="EMBL" id="CUH75170.1"/>
    </source>
</evidence>
<dbReference type="Gene3D" id="3.20.20.140">
    <property type="entry name" value="Metal-dependent hydrolases"/>
    <property type="match status" value="1"/>
</dbReference>
<evidence type="ECO:0000313" key="2">
    <source>
        <dbReference type="Proteomes" id="UP000052022"/>
    </source>
</evidence>
<reference evidence="1 2" key="1">
    <citation type="submission" date="2015-09" db="EMBL/GenBank/DDBJ databases">
        <authorList>
            <consortium name="Swine Surveillance"/>
        </authorList>
    </citation>
    <scope>NUCLEOTIDE SEQUENCE [LARGE SCALE GENOMIC DNA]</scope>
    <source>
        <strain evidence="1 2">CECT 7557</strain>
    </source>
</reference>
<dbReference type="Proteomes" id="UP000052022">
    <property type="component" value="Unassembled WGS sequence"/>
</dbReference>
<protein>
    <submittedName>
        <fullName evidence="1">Membrane dipeptidase (Peptidase family M19)</fullName>
    </submittedName>
</protein>
<accession>A0A0P1G0P3</accession>
<dbReference type="GO" id="GO:0006508">
    <property type="term" value="P:proteolysis"/>
    <property type="evidence" value="ECO:0007669"/>
    <property type="project" value="InterPro"/>
</dbReference>
<dbReference type="InterPro" id="IPR032466">
    <property type="entry name" value="Metal_Hydrolase"/>
</dbReference>
<dbReference type="InterPro" id="IPR008257">
    <property type="entry name" value="Pept_M19"/>
</dbReference>
<proteinExistence type="predicted"/>
<dbReference type="AlphaFoldDB" id="A0A0P1G0P3"/>
<organism evidence="1 2">
    <name type="scientific">Tritonibacter multivorans</name>
    <dbReference type="NCBI Taxonomy" id="928856"/>
    <lineage>
        <taxon>Bacteria</taxon>
        <taxon>Pseudomonadati</taxon>
        <taxon>Pseudomonadota</taxon>
        <taxon>Alphaproteobacteria</taxon>
        <taxon>Rhodobacterales</taxon>
        <taxon>Paracoccaceae</taxon>
        <taxon>Tritonibacter</taxon>
    </lineage>
</organism>
<dbReference type="SUPFAM" id="SSF51556">
    <property type="entry name" value="Metallo-dependent hydrolases"/>
    <property type="match status" value="1"/>
</dbReference>
<keyword evidence="2" id="KW-1185">Reference proteome</keyword>
<dbReference type="PANTHER" id="PTHR10443:SF12">
    <property type="entry name" value="DIPEPTIDASE"/>
    <property type="match status" value="1"/>
</dbReference>
<dbReference type="Pfam" id="PF01244">
    <property type="entry name" value="Peptidase_M19"/>
    <property type="match status" value="1"/>
</dbReference>
<sequence>MRRLMRLLTRLLILVAVLAGAALVFGPKALDQQLNRVTPRSDGPVPSPETASLHQNLQIADLSAATTLWRRDLSRDNTRGHVDLPRLERGNVTLQVFSVVTSAPAPRWLGRNGDLDGASLLAMIQLWPLPSWRHPFNRAAVQARLLHQAQEAGGGGLRILRTRADLETLLRRKSASGDVIGGLLALDGASALQGQIRNLDPLYQGGYRMVGLADPLRPALPPTNGSLSTFERQLLAEADRRGMVVNLAGLSPAKIRAALSETLMPMVLTTGAPQPGCAGHLPLPEDLLVDFTRHGGVIGVPFAAPASGSCDTTATSIAQSLRATLDLVGDTHVALASGFDSAQPVPFDAAGLPQLTQALRDAGLSPEQIENVMGGNVIRLLRQRLP</sequence>
<dbReference type="RefSeq" id="WP_058288408.1">
    <property type="nucleotide sequence ID" value="NZ_CYSD01000012.1"/>
</dbReference>
<gene>
    <name evidence="1" type="ORF">TRM7557_00250</name>
</gene>
<dbReference type="STRING" id="928856.SAMN04488049_109112"/>
<dbReference type="PROSITE" id="PS51365">
    <property type="entry name" value="RENAL_DIPEPTIDASE_2"/>
    <property type="match status" value="1"/>
</dbReference>
<dbReference type="GO" id="GO:0070573">
    <property type="term" value="F:metallodipeptidase activity"/>
    <property type="evidence" value="ECO:0007669"/>
    <property type="project" value="InterPro"/>
</dbReference>
<name>A0A0P1G0P3_9RHOB</name>